<dbReference type="InterPro" id="IPR016032">
    <property type="entry name" value="Sig_transdc_resp-reg_C-effctor"/>
</dbReference>
<dbReference type="InterPro" id="IPR011006">
    <property type="entry name" value="CheY-like_superfamily"/>
</dbReference>
<dbReference type="CDD" id="cd06170">
    <property type="entry name" value="LuxR_C_like"/>
    <property type="match status" value="1"/>
</dbReference>
<protein>
    <submittedName>
        <fullName evidence="6">CheY-like/winged-helix domain-containing response regulator</fullName>
    </submittedName>
</protein>
<accession>A0A7M2YVW4</accession>
<dbReference type="SUPFAM" id="SSF52172">
    <property type="entry name" value="CheY-like"/>
    <property type="match status" value="1"/>
</dbReference>
<dbReference type="PRINTS" id="PR00038">
    <property type="entry name" value="HTHLUXR"/>
</dbReference>
<dbReference type="RefSeq" id="WP_114796563.1">
    <property type="nucleotide sequence ID" value="NZ_QQZY01000005.1"/>
</dbReference>
<evidence type="ECO:0000256" key="2">
    <source>
        <dbReference type="ARBA" id="ARBA00023125"/>
    </source>
</evidence>
<dbReference type="PANTHER" id="PTHR43214">
    <property type="entry name" value="TWO-COMPONENT RESPONSE REGULATOR"/>
    <property type="match status" value="1"/>
</dbReference>
<feature type="domain" description="HTH luxR-type" evidence="4">
    <location>
        <begin position="135"/>
        <end position="200"/>
    </location>
</feature>
<dbReference type="PROSITE" id="PS00622">
    <property type="entry name" value="HTH_LUXR_1"/>
    <property type="match status" value="1"/>
</dbReference>
<reference evidence="6 7" key="1">
    <citation type="submission" date="2018-07" db="EMBL/GenBank/DDBJ databases">
        <title>High-quality-draft genome sequence of Gaiella occulta.</title>
        <authorList>
            <person name="Severino R."/>
            <person name="Froufe H.J.C."/>
            <person name="Rainey F.A."/>
            <person name="Barroso C."/>
            <person name="Albuquerque L."/>
            <person name="Lobo-Da-Cunha A."/>
            <person name="Da Costa M.S."/>
            <person name="Egas C."/>
        </authorList>
    </citation>
    <scope>NUCLEOTIDE SEQUENCE [LARGE SCALE GENOMIC DNA]</scope>
    <source>
        <strain evidence="6 7">F2-233</strain>
    </source>
</reference>
<evidence type="ECO:0000259" key="5">
    <source>
        <dbReference type="PROSITE" id="PS50110"/>
    </source>
</evidence>
<dbReference type="EMBL" id="QQZY01000005">
    <property type="protein sequence ID" value="RDI74034.1"/>
    <property type="molecule type" value="Genomic_DNA"/>
</dbReference>
<dbReference type="GO" id="GO:0003677">
    <property type="term" value="F:DNA binding"/>
    <property type="evidence" value="ECO:0007669"/>
    <property type="project" value="UniProtKB-KW"/>
</dbReference>
<dbReference type="GO" id="GO:0000160">
    <property type="term" value="P:phosphorelay signal transduction system"/>
    <property type="evidence" value="ECO:0007669"/>
    <property type="project" value="InterPro"/>
</dbReference>
<evidence type="ECO:0000256" key="3">
    <source>
        <dbReference type="PROSITE-ProRule" id="PRU00169"/>
    </source>
</evidence>
<proteinExistence type="predicted"/>
<organism evidence="6 7">
    <name type="scientific">Gaiella occulta</name>
    <dbReference type="NCBI Taxonomy" id="1002870"/>
    <lineage>
        <taxon>Bacteria</taxon>
        <taxon>Bacillati</taxon>
        <taxon>Actinomycetota</taxon>
        <taxon>Thermoleophilia</taxon>
        <taxon>Gaiellales</taxon>
        <taxon>Gaiellaceae</taxon>
        <taxon>Gaiella</taxon>
    </lineage>
</organism>
<dbReference type="InterPro" id="IPR058245">
    <property type="entry name" value="NreC/VraR/RcsB-like_REC"/>
</dbReference>
<dbReference type="SMART" id="SM00421">
    <property type="entry name" value="HTH_LUXR"/>
    <property type="match status" value="1"/>
</dbReference>
<dbReference type="PROSITE" id="PS50110">
    <property type="entry name" value="RESPONSE_REGULATORY"/>
    <property type="match status" value="1"/>
</dbReference>
<keyword evidence="2" id="KW-0238">DNA-binding</keyword>
<gene>
    <name evidence="6" type="ORF">Gocc_2131</name>
</gene>
<dbReference type="CDD" id="cd17535">
    <property type="entry name" value="REC_NarL-like"/>
    <property type="match status" value="1"/>
</dbReference>
<dbReference type="Gene3D" id="3.40.50.2300">
    <property type="match status" value="1"/>
</dbReference>
<dbReference type="InterPro" id="IPR039420">
    <property type="entry name" value="WalR-like"/>
</dbReference>
<dbReference type="AlphaFoldDB" id="A0A7M2YVW4"/>
<keyword evidence="1 3" id="KW-0597">Phosphoprotein</keyword>
<name>A0A7M2YVW4_9ACTN</name>
<dbReference type="Pfam" id="PF00072">
    <property type="entry name" value="Response_reg"/>
    <property type="match status" value="1"/>
</dbReference>
<evidence type="ECO:0000259" key="4">
    <source>
        <dbReference type="PROSITE" id="PS50043"/>
    </source>
</evidence>
<evidence type="ECO:0000313" key="7">
    <source>
        <dbReference type="Proteomes" id="UP000254134"/>
    </source>
</evidence>
<dbReference type="SUPFAM" id="SSF46894">
    <property type="entry name" value="C-terminal effector domain of the bipartite response regulators"/>
    <property type="match status" value="1"/>
</dbReference>
<feature type="domain" description="Response regulatory" evidence="5">
    <location>
        <begin position="2"/>
        <end position="118"/>
    </location>
</feature>
<evidence type="ECO:0000313" key="6">
    <source>
        <dbReference type="EMBL" id="RDI74034.1"/>
    </source>
</evidence>
<evidence type="ECO:0000256" key="1">
    <source>
        <dbReference type="ARBA" id="ARBA00022553"/>
    </source>
</evidence>
<dbReference type="GO" id="GO:0006355">
    <property type="term" value="P:regulation of DNA-templated transcription"/>
    <property type="evidence" value="ECO:0007669"/>
    <property type="project" value="InterPro"/>
</dbReference>
<dbReference type="InterPro" id="IPR001789">
    <property type="entry name" value="Sig_transdc_resp-reg_receiver"/>
</dbReference>
<dbReference type="Proteomes" id="UP000254134">
    <property type="component" value="Unassembled WGS sequence"/>
</dbReference>
<dbReference type="PROSITE" id="PS50043">
    <property type="entry name" value="HTH_LUXR_2"/>
    <property type="match status" value="1"/>
</dbReference>
<dbReference type="OrthoDB" id="9808843at2"/>
<feature type="modified residue" description="4-aspartylphosphate" evidence="3">
    <location>
        <position position="53"/>
    </location>
</feature>
<dbReference type="PANTHER" id="PTHR43214:SF43">
    <property type="entry name" value="TWO-COMPONENT RESPONSE REGULATOR"/>
    <property type="match status" value="1"/>
</dbReference>
<keyword evidence="7" id="KW-1185">Reference proteome</keyword>
<comment type="caution">
    <text evidence="6">The sequence shown here is derived from an EMBL/GenBank/DDBJ whole genome shotgun (WGS) entry which is preliminary data.</text>
</comment>
<dbReference type="SMART" id="SM00448">
    <property type="entry name" value="REC"/>
    <property type="match status" value="1"/>
</dbReference>
<sequence length="210" mass="22919">MRVVIADDHRLMLDGIRRALEADGGFEIVGETQNGTQVLPIVSRTTPDLVLLDVRMPHMDGLACLDEIRRRHPATKVVMLSASTSQELVEAALRRGASAYISKSVDPVDLPSTLRQAIEGNVFSATPLAGEAEAGGARAAGLTERETSILKTLARGLSNDEIAKELWVTQQTVKFHLTNIYRKLGVKNRTEATRLAYQQGLVESPLYGDE</sequence>
<dbReference type="Pfam" id="PF00196">
    <property type="entry name" value="GerE"/>
    <property type="match status" value="1"/>
</dbReference>
<reference evidence="7" key="2">
    <citation type="journal article" date="2019" name="MicrobiologyOpen">
        <title>High-quality draft genome sequence of Gaiella occulta isolated from a 150 meter deep mineral water borehole and comparison with the genome sequences of other deep-branching lineages of the phylum Actinobacteria.</title>
        <authorList>
            <person name="Severino R."/>
            <person name="Froufe H.J.C."/>
            <person name="Barroso C."/>
            <person name="Albuquerque L."/>
            <person name="Lobo-da-Cunha A."/>
            <person name="da Costa M.S."/>
            <person name="Egas C."/>
        </authorList>
    </citation>
    <scope>NUCLEOTIDE SEQUENCE [LARGE SCALE GENOMIC DNA]</scope>
    <source>
        <strain evidence="7">F2-233</strain>
    </source>
</reference>
<dbReference type="InterPro" id="IPR000792">
    <property type="entry name" value="Tscrpt_reg_LuxR_C"/>
</dbReference>